<organism evidence="2">
    <name type="scientific">viral metagenome</name>
    <dbReference type="NCBI Taxonomy" id="1070528"/>
    <lineage>
        <taxon>unclassified sequences</taxon>
        <taxon>metagenomes</taxon>
        <taxon>organismal metagenomes</taxon>
    </lineage>
</organism>
<evidence type="ECO:0000313" key="2">
    <source>
        <dbReference type="EMBL" id="QHT98717.1"/>
    </source>
</evidence>
<feature type="compositionally biased region" description="Polar residues" evidence="1">
    <location>
        <begin position="198"/>
        <end position="210"/>
    </location>
</feature>
<dbReference type="AlphaFoldDB" id="A0A6C0J432"/>
<feature type="region of interest" description="Disordered" evidence="1">
    <location>
        <begin position="93"/>
        <end position="234"/>
    </location>
</feature>
<proteinExistence type="predicted"/>
<feature type="compositionally biased region" description="Pro residues" evidence="1">
    <location>
        <begin position="113"/>
        <end position="122"/>
    </location>
</feature>
<evidence type="ECO:0008006" key="3">
    <source>
        <dbReference type="Google" id="ProtNLM"/>
    </source>
</evidence>
<evidence type="ECO:0000256" key="1">
    <source>
        <dbReference type="SAM" id="MobiDB-lite"/>
    </source>
</evidence>
<reference evidence="2" key="1">
    <citation type="journal article" date="2020" name="Nature">
        <title>Giant virus diversity and host interactions through global metagenomics.</title>
        <authorList>
            <person name="Schulz F."/>
            <person name="Roux S."/>
            <person name="Paez-Espino D."/>
            <person name="Jungbluth S."/>
            <person name="Walsh D.A."/>
            <person name="Denef V.J."/>
            <person name="McMahon K.D."/>
            <person name="Konstantinidis K.T."/>
            <person name="Eloe-Fadrosh E.A."/>
            <person name="Kyrpides N.C."/>
            <person name="Woyke T."/>
        </authorList>
    </citation>
    <scope>NUCLEOTIDE SEQUENCE</scope>
    <source>
        <strain evidence="2">GVMAG-M-3300025676-16</strain>
    </source>
</reference>
<accession>A0A6C0J432</accession>
<protein>
    <recommendedName>
        <fullName evidence="3">Thioredoxin domain-containing protein</fullName>
    </recommendedName>
</protein>
<dbReference type="EMBL" id="MN740295">
    <property type="protein sequence ID" value="QHT98717.1"/>
    <property type="molecule type" value="Genomic_DNA"/>
</dbReference>
<feature type="compositionally biased region" description="Basic and acidic residues" evidence="1">
    <location>
        <begin position="217"/>
        <end position="227"/>
    </location>
</feature>
<sequence>MSENTIILYSKYSNSCTQLIQMLNSYPVDLESNLNLSLVCIDNENIRKQILRSKNIKINTVPCLLFISTNGEVNLYENDTVFQWFNEQIGRNPKLMIPSPEPPAPAPTTVSEPPIPDPPKPAPSRVHKNKVQEENQETDPPRHTRKSNTSIDNIDLDEKVDISRRPVPMINNDGGYDLTTDFGEPESPNRNVSKHIKSSTQAGTNSSDLMSQALAMQKEREKVEPKHPITPSNT</sequence>
<name>A0A6C0J432_9ZZZZ</name>